<accession>H3NJT7</accession>
<dbReference type="InterPro" id="IPR051675">
    <property type="entry name" value="Endo/Exo/Phosphatase_dom_1"/>
</dbReference>
<dbReference type="InterPro" id="IPR003583">
    <property type="entry name" value="Hlx-hairpin-Hlx_DNA-bd_motif"/>
</dbReference>
<feature type="region of interest" description="Disordered" evidence="1">
    <location>
        <begin position="136"/>
        <end position="160"/>
    </location>
</feature>
<dbReference type="RefSeq" id="WP_006309308.1">
    <property type="nucleotide sequence ID" value="NZ_JH601133.1"/>
</dbReference>
<reference evidence="3 4" key="1">
    <citation type="submission" date="2012-01" db="EMBL/GenBank/DDBJ databases">
        <title>The Genome Sequence of Facklamia languida CCUG 37842.</title>
        <authorList>
            <consortium name="The Broad Institute Genome Sequencing Platform"/>
            <person name="Earl A."/>
            <person name="Ward D."/>
            <person name="Feldgarden M."/>
            <person name="Gevers D."/>
            <person name="Huys G."/>
            <person name="Young S.K."/>
            <person name="Zeng Q."/>
            <person name="Gargeya S."/>
            <person name="Fitzgerald M."/>
            <person name="Haas B."/>
            <person name="Abouelleil A."/>
            <person name="Alvarado L."/>
            <person name="Arachchi H.M."/>
            <person name="Berlin A."/>
            <person name="Chapman S.B."/>
            <person name="Gearin G."/>
            <person name="Goldberg J."/>
            <person name="Griggs A."/>
            <person name="Gujja S."/>
            <person name="Hansen M."/>
            <person name="Heiman D."/>
            <person name="Howarth C."/>
            <person name="Larimer J."/>
            <person name="Lui A."/>
            <person name="MacDonald P.J.P."/>
            <person name="McCowen C."/>
            <person name="Montmayeur A."/>
            <person name="Murphy C."/>
            <person name="Neiman D."/>
            <person name="Pearson M."/>
            <person name="Priest M."/>
            <person name="Roberts A."/>
            <person name="Saif S."/>
            <person name="Shea T."/>
            <person name="Sisk P."/>
            <person name="Stolte C."/>
            <person name="Sykes S."/>
            <person name="Wortman J."/>
            <person name="Nusbaum C."/>
            <person name="Birren B."/>
        </authorList>
    </citation>
    <scope>NUCLEOTIDE SEQUENCE [LARGE SCALE GENOMIC DNA]</scope>
    <source>
        <strain evidence="3 4">CCUG 37842</strain>
    </source>
</reference>
<dbReference type="SMART" id="SM00278">
    <property type="entry name" value="HhH1"/>
    <property type="match status" value="2"/>
</dbReference>
<evidence type="ECO:0000313" key="4">
    <source>
        <dbReference type="Proteomes" id="UP000006190"/>
    </source>
</evidence>
<dbReference type="Pfam" id="PF10531">
    <property type="entry name" value="SLBB"/>
    <property type="match status" value="1"/>
</dbReference>
<dbReference type="InterPro" id="IPR010994">
    <property type="entry name" value="RuvA_2-like"/>
</dbReference>
<sequence>MTYYPNSKFPRSFHYLRAPAFFLAVLILVVCFFVKGQSWQSPSDELPLESQLSDPVDELVTHETSQQALIYCDIKGAVNQQGVYALPLGSRLFDLIERAGGLRPDAAEDSLNLAVLLEDQMLVKVLTQKEYQASQAEEPVDSAQMPLTNLPNATTSGSERKELQININTADQSQLETLPNIGPSKAQKIIAYRQEHGSFQTIEELQQVSGIGPKTFESLRDLITVGP</sequence>
<dbReference type="eggNOG" id="COG1555">
    <property type="taxonomic scope" value="Bacteria"/>
</dbReference>
<feature type="compositionally biased region" description="Polar residues" evidence="1">
    <location>
        <begin position="145"/>
        <end position="157"/>
    </location>
</feature>
<dbReference type="EMBL" id="AGEG01000013">
    <property type="protein sequence ID" value="EHR36900.1"/>
    <property type="molecule type" value="Genomic_DNA"/>
</dbReference>
<dbReference type="AlphaFoldDB" id="H3NJT7"/>
<feature type="domain" description="Helix-hairpin-helix DNA-binding motif class 1" evidence="2">
    <location>
        <begin position="203"/>
        <end position="222"/>
    </location>
</feature>
<keyword evidence="4" id="KW-1185">Reference proteome</keyword>
<dbReference type="InterPro" id="IPR004509">
    <property type="entry name" value="Competence_ComEA_HhH"/>
</dbReference>
<evidence type="ECO:0000313" key="3">
    <source>
        <dbReference type="EMBL" id="EHR36900.1"/>
    </source>
</evidence>
<feature type="domain" description="Helix-hairpin-helix DNA-binding motif class 1" evidence="2">
    <location>
        <begin position="173"/>
        <end position="192"/>
    </location>
</feature>
<evidence type="ECO:0000256" key="1">
    <source>
        <dbReference type="SAM" id="MobiDB-lite"/>
    </source>
</evidence>
<dbReference type="HOGENOM" id="CLU_052011_1_1_9"/>
<dbReference type="InterPro" id="IPR019554">
    <property type="entry name" value="Soluble_ligand-bd"/>
</dbReference>
<dbReference type="GO" id="GO:0006281">
    <property type="term" value="P:DNA repair"/>
    <property type="evidence" value="ECO:0007669"/>
    <property type="project" value="InterPro"/>
</dbReference>
<dbReference type="SUPFAM" id="SSF47781">
    <property type="entry name" value="RuvA domain 2-like"/>
    <property type="match status" value="1"/>
</dbReference>
<dbReference type="Gene3D" id="1.10.150.280">
    <property type="entry name" value="AF1531-like domain"/>
    <property type="match status" value="1"/>
</dbReference>
<dbReference type="NCBIfam" id="TIGR00426">
    <property type="entry name" value="competence protein ComEA helix-hairpin-helix repeat region"/>
    <property type="match status" value="1"/>
</dbReference>
<dbReference type="GO" id="GO:0003677">
    <property type="term" value="F:DNA binding"/>
    <property type="evidence" value="ECO:0007669"/>
    <property type="project" value="InterPro"/>
</dbReference>
<evidence type="ECO:0000259" key="2">
    <source>
        <dbReference type="SMART" id="SM00278"/>
    </source>
</evidence>
<dbReference type="Pfam" id="PF12836">
    <property type="entry name" value="HHH_3"/>
    <property type="match status" value="1"/>
</dbReference>
<dbReference type="PANTHER" id="PTHR21180:SF32">
    <property type="entry name" value="ENDONUCLEASE_EXONUCLEASE_PHOSPHATASE FAMILY DOMAIN-CONTAINING PROTEIN 1"/>
    <property type="match status" value="1"/>
</dbReference>
<dbReference type="Proteomes" id="UP000006190">
    <property type="component" value="Unassembled WGS sequence"/>
</dbReference>
<protein>
    <submittedName>
        <fullName evidence="3">ComEA protein</fullName>
    </submittedName>
</protein>
<dbReference type="OrthoDB" id="9790239at2"/>
<dbReference type="GO" id="GO:0015627">
    <property type="term" value="C:type II protein secretion system complex"/>
    <property type="evidence" value="ECO:0007669"/>
    <property type="project" value="TreeGrafter"/>
</dbReference>
<dbReference type="GO" id="GO:0015628">
    <property type="term" value="P:protein secretion by the type II secretion system"/>
    <property type="evidence" value="ECO:0007669"/>
    <property type="project" value="TreeGrafter"/>
</dbReference>
<dbReference type="STRING" id="883113.HMPREF9708_01126"/>
<comment type="caution">
    <text evidence="3">The sequence shown here is derived from an EMBL/GenBank/DDBJ whole genome shotgun (WGS) entry which is preliminary data.</text>
</comment>
<name>H3NJT7_9LACT</name>
<organism evidence="3 4">
    <name type="scientific">Facklamia languida CCUG 37842</name>
    <dbReference type="NCBI Taxonomy" id="883113"/>
    <lineage>
        <taxon>Bacteria</taxon>
        <taxon>Bacillati</taxon>
        <taxon>Bacillota</taxon>
        <taxon>Bacilli</taxon>
        <taxon>Lactobacillales</taxon>
        <taxon>Aerococcaceae</taxon>
        <taxon>Facklamia</taxon>
    </lineage>
</organism>
<dbReference type="PANTHER" id="PTHR21180">
    <property type="entry name" value="ENDONUCLEASE/EXONUCLEASE/PHOSPHATASE FAMILY DOMAIN-CONTAINING PROTEIN 1"/>
    <property type="match status" value="1"/>
</dbReference>
<gene>
    <name evidence="3" type="ORF">HMPREF9708_01126</name>
</gene>
<dbReference type="PATRIC" id="fig|883113.3.peg.1121"/>
<proteinExistence type="predicted"/>